<evidence type="ECO:0000313" key="3">
    <source>
        <dbReference type="EMBL" id="KAA3678244.1"/>
    </source>
</evidence>
<keyword evidence="1" id="KW-0677">Repeat</keyword>
<proteinExistence type="predicted"/>
<dbReference type="Gene3D" id="2.130.10.30">
    <property type="entry name" value="Regulator of chromosome condensation 1/beta-lactamase-inhibitor protein II"/>
    <property type="match status" value="1"/>
</dbReference>
<dbReference type="InterPro" id="IPR000408">
    <property type="entry name" value="Reg_chr_condens"/>
</dbReference>
<dbReference type="AlphaFoldDB" id="A0A5J4NRX2"/>
<reference evidence="3 4" key="1">
    <citation type="journal article" date="2019" name="Gigascience">
        <title>Whole-genome sequence of the oriental lung fluke Paragonimus westermani.</title>
        <authorList>
            <person name="Oey H."/>
            <person name="Zakrzewski M."/>
            <person name="Narain K."/>
            <person name="Devi K.R."/>
            <person name="Agatsuma T."/>
            <person name="Nawaratna S."/>
            <person name="Gobert G.N."/>
            <person name="Jones M.K."/>
            <person name="Ragan M.A."/>
            <person name="McManus D.P."/>
            <person name="Krause L."/>
        </authorList>
    </citation>
    <scope>NUCLEOTIDE SEQUENCE [LARGE SCALE GENOMIC DNA]</scope>
    <source>
        <strain evidence="3 4">IND2009</strain>
    </source>
</reference>
<dbReference type="PANTHER" id="PTHR22870:SF408">
    <property type="entry name" value="OS09G0560450 PROTEIN"/>
    <property type="match status" value="1"/>
</dbReference>
<dbReference type="SUPFAM" id="SSF50985">
    <property type="entry name" value="RCC1/BLIP-II"/>
    <property type="match status" value="1"/>
</dbReference>
<evidence type="ECO:0000256" key="2">
    <source>
        <dbReference type="PROSITE-ProRule" id="PRU00235"/>
    </source>
</evidence>
<dbReference type="EMBL" id="QNGE01001171">
    <property type="protein sequence ID" value="KAA3678244.1"/>
    <property type="molecule type" value="Genomic_DNA"/>
</dbReference>
<gene>
    <name evidence="3" type="ORF">DEA37_0012617</name>
</gene>
<protein>
    <recommendedName>
        <fullName evidence="5">Secretion-regulating guanine nucleotide exchange factor</fullName>
    </recommendedName>
</protein>
<comment type="caution">
    <text evidence="3">The sequence shown here is derived from an EMBL/GenBank/DDBJ whole genome shotgun (WGS) entry which is preliminary data.</text>
</comment>
<dbReference type="Proteomes" id="UP000324629">
    <property type="component" value="Unassembled WGS sequence"/>
</dbReference>
<feature type="repeat" description="RCC1" evidence="2">
    <location>
        <begin position="62"/>
        <end position="113"/>
    </location>
</feature>
<accession>A0A5J4NRX2</accession>
<organism evidence="3 4">
    <name type="scientific">Paragonimus westermani</name>
    <dbReference type="NCBI Taxonomy" id="34504"/>
    <lineage>
        <taxon>Eukaryota</taxon>
        <taxon>Metazoa</taxon>
        <taxon>Spiralia</taxon>
        <taxon>Lophotrochozoa</taxon>
        <taxon>Platyhelminthes</taxon>
        <taxon>Trematoda</taxon>
        <taxon>Digenea</taxon>
        <taxon>Plagiorchiida</taxon>
        <taxon>Troglotremata</taxon>
        <taxon>Troglotrematidae</taxon>
        <taxon>Paragonimus</taxon>
    </lineage>
</organism>
<name>A0A5J4NRX2_9TREM</name>
<dbReference type="InterPro" id="IPR009091">
    <property type="entry name" value="RCC1/BLIP-II"/>
</dbReference>
<evidence type="ECO:0000313" key="4">
    <source>
        <dbReference type="Proteomes" id="UP000324629"/>
    </source>
</evidence>
<dbReference type="PROSITE" id="PS50012">
    <property type="entry name" value="RCC1_3"/>
    <property type="match status" value="1"/>
</dbReference>
<dbReference type="Pfam" id="PF00415">
    <property type="entry name" value="RCC1"/>
    <property type="match status" value="1"/>
</dbReference>
<keyword evidence="4" id="KW-1185">Reference proteome</keyword>
<evidence type="ECO:0000256" key="1">
    <source>
        <dbReference type="ARBA" id="ARBA00022737"/>
    </source>
</evidence>
<dbReference type="InterPro" id="IPR051210">
    <property type="entry name" value="Ub_ligase/GEF_domain"/>
</dbReference>
<dbReference type="PANTHER" id="PTHR22870">
    <property type="entry name" value="REGULATOR OF CHROMOSOME CONDENSATION"/>
    <property type="match status" value="1"/>
</dbReference>
<sequence>MIFTSDKNMLFACGNNDHDQLGVETAQQALVRPQKLTGWDSRNEIRRLYANAELSAVLTVAGDLFTFGSNEFGQLGRSTRNRIDCLHPTKVNLQGPCMALGLGYRHAVAARVQTITDQNSSAHTILLVSWGQLNGGRLGFTKCDLRSSQQEMQTMNNWTVDRSGSVFRGLNSEMNPNYLGINGTNGACQHIGPTIIPTFPKLEPALGEIVNGISCGFSHSLVSVRLTESKLLEMLPKPQMNGCMDDRSQRYTKHLNEPLVVASTHVNSGSSQKQVWSTTKEPKETSNLTLIDVVLVWGSGENGQLGIWKPNPTGVGEECCQIYCPIPNAIFTNRVRASVQKFAIFI</sequence>
<evidence type="ECO:0008006" key="5">
    <source>
        <dbReference type="Google" id="ProtNLM"/>
    </source>
</evidence>